<gene>
    <name evidence="1" type="ORF">SVIM_LOCUS432766</name>
</gene>
<dbReference type="AlphaFoldDB" id="A0A6N2NCW6"/>
<sequence length="190" mass="21635">MGSLLPVEGDASKFAQLYVNVASYEISSRMSAFTSDGGLSSLDETIVGDLMQMLDDINQLVKVFKYAKQRLSSDCQSNYKLRLIGKRDNDLRQYDDPSSNDIGGLIVGDIGNLQSERDIIIQHCCGSLQRISKLHRKFMALQYPLLFPYGDDGYRCNKILADQDHQPQRKHSRVPMRAYYAYLIHERGKF</sequence>
<reference evidence="1" key="1">
    <citation type="submission" date="2019-03" db="EMBL/GenBank/DDBJ databases">
        <authorList>
            <person name="Mank J."/>
            <person name="Almeida P."/>
        </authorList>
    </citation>
    <scope>NUCLEOTIDE SEQUENCE</scope>
    <source>
        <strain evidence="1">78183</strain>
    </source>
</reference>
<evidence type="ECO:0000313" key="1">
    <source>
        <dbReference type="EMBL" id="VFU59039.1"/>
    </source>
</evidence>
<protein>
    <recommendedName>
        <fullName evidence="2">Helitron helicase-like domain-containing protein</fullName>
    </recommendedName>
</protein>
<name>A0A6N2NCW6_SALVM</name>
<accession>A0A6N2NCW6</accession>
<dbReference type="PANTHER" id="PTHR45786">
    <property type="entry name" value="DNA BINDING PROTEIN-LIKE"/>
    <property type="match status" value="1"/>
</dbReference>
<organism evidence="1">
    <name type="scientific">Salix viminalis</name>
    <name type="common">Common osier</name>
    <name type="synonym">Basket willow</name>
    <dbReference type="NCBI Taxonomy" id="40686"/>
    <lineage>
        <taxon>Eukaryota</taxon>
        <taxon>Viridiplantae</taxon>
        <taxon>Streptophyta</taxon>
        <taxon>Embryophyta</taxon>
        <taxon>Tracheophyta</taxon>
        <taxon>Spermatophyta</taxon>
        <taxon>Magnoliopsida</taxon>
        <taxon>eudicotyledons</taxon>
        <taxon>Gunneridae</taxon>
        <taxon>Pentapetalae</taxon>
        <taxon>rosids</taxon>
        <taxon>fabids</taxon>
        <taxon>Malpighiales</taxon>
        <taxon>Salicaceae</taxon>
        <taxon>Saliceae</taxon>
        <taxon>Salix</taxon>
    </lineage>
</organism>
<dbReference type="EMBL" id="CAADRP010002018">
    <property type="protein sequence ID" value="VFU59039.1"/>
    <property type="molecule type" value="Genomic_DNA"/>
</dbReference>
<dbReference type="PANTHER" id="PTHR45786:SF74">
    <property type="entry name" value="ATP-DEPENDENT DNA HELICASE"/>
    <property type="match status" value="1"/>
</dbReference>
<evidence type="ECO:0008006" key="2">
    <source>
        <dbReference type="Google" id="ProtNLM"/>
    </source>
</evidence>
<proteinExistence type="predicted"/>